<evidence type="ECO:0000256" key="3">
    <source>
        <dbReference type="SAM" id="SignalP"/>
    </source>
</evidence>
<dbReference type="InterPro" id="IPR011990">
    <property type="entry name" value="TPR-like_helical_dom_sf"/>
</dbReference>
<comment type="caution">
    <text evidence="4">The sequence shown here is derived from an EMBL/GenBank/DDBJ whole genome shotgun (WGS) entry which is preliminary data.</text>
</comment>
<gene>
    <name evidence="4" type="ORF">QC825_06310</name>
</gene>
<evidence type="ECO:0000313" key="4">
    <source>
        <dbReference type="EMBL" id="MDR5895679.1"/>
    </source>
</evidence>
<dbReference type="PANTHER" id="PTHR45586:SF1">
    <property type="entry name" value="LIPOPOLYSACCHARIDE ASSEMBLY PROTEIN B"/>
    <property type="match status" value="1"/>
</dbReference>
<organism evidence="4 5">
    <name type="scientific">Larsenimonas suaedae</name>
    <dbReference type="NCBI Taxonomy" id="1851019"/>
    <lineage>
        <taxon>Bacteria</taxon>
        <taxon>Pseudomonadati</taxon>
        <taxon>Pseudomonadota</taxon>
        <taxon>Gammaproteobacteria</taxon>
        <taxon>Oceanospirillales</taxon>
        <taxon>Halomonadaceae</taxon>
        <taxon>Larsenimonas</taxon>
    </lineage>
</organism>
<keyword evidence="1" id="KW-0677">Repeat</keyword>
<dbReference type="EMBL" id="JARWAO010000003">
    <property type="protein sequence ID" value="MDR5895679.1"/>
    <property type="molecule type" value="Genomic_DNA"/>
</dbReference>
<dbReference type="PANTHER" id="PTHR45586">
    <property type="entry name" value="TPR REPEAT-CONTAINING PROTEIN PA4667"/>
    <property type="match status" value="1"/>
</dbReference>
<evidence type="ECO:0000313" key="5">
    <source>
        <dbReference type="Proteomes" id="UP001269375"/>
    </source>
</evidence>
<feature type="signal peptide" evidence="3">
    <location>
        <begin position="1"/>
        <end position="23"/>
    </location>
</feature>
<reference evidence="4 5" key="1">
    <citation type="submission" date="2023-04" db="EMBL/GenBank/DDBJ databases">
        <title>A long-awaited taxogenomic arrangement of the family Halomonadaceae.</title>
        <authorList>
            <person name="De La Haba R."/>
            <person name="Chuvochina M."/>
            <person name="Wittouck S."/>
            <person name="Arahal D.R."/>
            <person name="Sanchez-Porro C."/>
            <person name="Hugenholtz P."/>
            <person name="Ventosa A."/>
        </authorList>
    </citation>
    <scope>NUCLEOTIDE SEQUENCE [LARGE SCALE GENOMIC DNA]</scope>
    <source>
        <strain evidence="4 5">DSM 22428</strain>
    </source>
</reference>
<name>A0ABU1GUG4_9GAMM</name>
<protein>
    <submittedName>
        <fullName evidence="4">Tetratricopeptide repeat protein</fullName>
    </submittedName>
</protein>
<dbReference type="SUPFAM" id="SSF48452">
    <property type="entry name" value="TPR-like"/>
    <property type="match status" value="2"/>
</dbReference>
<sequence>MRARTLFFPIIAIGLGAALSGCAPLSTSREPADDTYASPRANALATLISGELSARRGDFTGGSKAYLTQNRHTPSAALLERATELASQSSDETLLLQSAELWSEAAPEKSTPWQILADLYSTQENWPAALDALIHLRESPTPPPEYALVDFIDYLIQRGAPPETLIPELSRHLGTHPDDHDARLALILANVRAERLDAAAAELMRAHGLGPVPEFWLISALYHQARGDTGRAEQAAREGVKRDASDARLWLALTQSALAQQDVATASTAAQRLVALRPDDTELHTALIDEAIRHRAIETGFKVVEARAARNERDQGITDVLTARLHIASDEPERALTALLAVPEGPLFLASRRQGIDVLLEHTNPHRAILLIQQQQQAHPDYWLDLVDIELDLLDRLSPFSAADRRLDELIEQMPEHRDELAYTKAMHALDHGRVQKALAELDALLERTPESPRVLNAYGYTLVTRTPHLARGTALLEQAHRLAPDHPAIQDSLGWAYIKAERYRDGILLLKRAYMDAPDDEIASHLIEALWLDHHRPQARRLLDDALQRFDETPALNDLLSRYPDLTL</sequence>
<keyword evidence="3" id="KW-0732">Signal</keyword>
<dbReference type="RefSeq" id="WP_251589492.1">
    <property type="nucleotide sequence ID" value="NZ_JAMLJI010000001.1"/>
</dbReference>
<evidence type="ECO:0000256" key="1">
    <source>
        <dbReference type="ARBA" id="ARBA00022737"/>
    </source>
</evidence>
<evidence type="ECO:0000256" key="2">
    <source>
        <dbReference type="ARBA" id="ARBA00022803"/>
    </source>
</evidence>
<dbReference type="PROSITE" id="PS51257">
    <property type="entry name" value="PROKAR_LIPOPROTEIN"/>
    <property type="match status" value="1"/>
</dbReference>
<keyword evidence="5" id="KW-1185">Reference proteome</keyword>
<feature type="chain" id="PRO_5046903955" evidence="3">
    <location>
        <begin position="24"/>
        <end position="569"/>
    </location>
</feature>
<proteinExistence type="predicted"/>
<dbReference type="Pfam" id="PF13432">
    <property type="entry name" value="TPR_16"/>
    <property type="match status" value="3"/>
</dbReference>
<accession>A0ABU1GUG4</accession>
<keyword evidence="2" id="KW-0802">TPR repeat</keyword>
<dbReference type="InterPro" id="IPR051012">
    <property type="entry name" value="CellSynth/LPSAsmb/PSIAsmb"/>
</dbReference>
<dbReference type="Proteomes" id="UP001269375">
    <property type="component" value="Unassembled WGS sequence"/>
</dbReference>
<dbReference type="Gene3D" id="1.25.40.10">
    <property type="entry name" value="Tetratricopeptide repeat domain"/>
    <property type="match status" value="2"/>
</dbReference>